<dbReference type="OrthoDB" id="10420454at2759"/>
<feature type="compositionally biased region" description="Gly residues" evidence="1">
    <location>
        <begin position="200"/>
        <end position="211"/>
    </location>
</feature>
<feature type="region of interest" description="Disordered" evidence="1">
    <location>
        <begin position="182"/>
        <end position="211"/>
    </location>
</feature>
<gene>
    <name evidence="2" type="ORF">IFR04_006405</name>
</gene>
<keyword evidence="3" id="KW-1185">Reference proteome</keyword>
<reference evidence="2" key="1">
    <citation type="submission" date="2021-02" db="EMBL/GenBank/DDBJ databases">
        <title>Genome sequence Cadophora malorum strain M34.</title>
        <authorList>
            <person name="Stefanovic E."/>
            <person name="Vu D."/>
            <person name="Scully C."/>
            <person name="Dijksterhuis J."/>
            <person name="Roader J."/>
            <person name="Houbraken J."/>
        </authorList>
    </citation>
    <scope>NUCLEOTIDE SEQUENCE</scope>
    <source>
        <strain evidence="2">M34</strain>
    </source>
</reference>
<name>A0A8H7TJT3_9HELO</name>
<dbReference type="AlphaFoldDB" id="A0A8H7TJT3"/>
<evidence type="ECO:0000256" key="1">
    <source>
        <dbReference type="SAM" id="MobiDB-lite"/>
    </source>
</evidence>
<comment type="caution">
    <text evidence="2">The sequence shown here is derived from an EMBL/GenBank/DDBJ whole genome shotgun (WGS) entry which is preliminary data.</text>
</comment>
<accession>A0A8H7TJT3</accession>
<evidence type="ECO:0000313" key="3">
    <source>
        <dbReference type="Proteomes" id="UP000664132"/>
    </source>
</evidence>
<proteinExistence type="predicted"/>
<organism evidence="2 3">
    <name type="scientific">Cadophora malorum</name>
    <dbReference type="NCBI Taxonomy" id="108018"/>
    <lineage>
        <taxon>Eukaryota</taxon>
        <taxon>Fungi</taxon>
        <taxon>Dikarya</taxon>
        <taxon>Ascomycota</taxon>
        <taxon>Pezizomycotina</taxon>
        <taxon>Leotiomycetes</taxon>
        <taxon>Helotiales</taxon>
        <taxon>Ploettnerulaceae</taxon>
        <taxon>Cadophora</taxon>
    </lineage>
</organism>
<sequence>MSEQALAYELAWQSYRPEDLPERWSHLARKVAPCVHINLLFEACGCHVESRKHTPECDKVGKVNHEYSDDPAKIFPSKKLWVAADHATCGFCSDLLIVTRIESEEKPFSSLKSWIAKKTSRSPGTAVWTGRNFKSISNPRKRPQVSHKSLAKRKAYSEARILNQQYEREEKIRRFCQFVANEEQAESRCSSPQDTPSRHGGIGSMGSGAAA</sequence>
<evidence type="ECO:0000313" key="2">
    <source>
        <dbReference type="EMBL" id="KAG4420485.1"/>
    </source>
</evidence>
<protein>
    <submittedName>
        <fullName evidence="2">Uncharacterized protein</fullName>
    </submittedName>
</protein>
<dbReference type="EMBL" id="JAFJYH010000083">
    <property type="protein sequence ID" value="KAG4420485.1"/>
    <property type="molecule type" value="Genomic_DNA"/>
</dbReference>
<dbReference type="Proteomes" id="UP000664132">
    <property type="component" value="Unassembled WGS sequence"/>
</dbReference>